<proteinExistence type="predicted"/>
<evidence type="ECO:0000313" key="3">
    <source>
        <dbReference type="Proteomes" id="UP000799772"/>
    </source>
</evidence>
<accession>A0A9P4IDC2</accession>
<organism evidence="2 3">
    <name type="scientific">Rhizodiscina lignyota</name>
    <dbReference type="NCBI Taxonomy" id="1504668"/>
    <lineage>
        <taxon>Eukaryota</taxon>
        <taxon>Fungi</taxon>
        <taxon>Dikarya</taxon>
        <taxon>Ascomycota</taxon>
        <taxon>Pezizomycotina</taxon>
        <taxon>Dothideomycetes</taxon>
        <taxon>Pleosporomycetidae</taxon>
        <taxon>Aulographales</taxon>
        <taxon>Rhizodiscinaceae</taxon>
        <taxon>Rhizodiscina</taxon>
    </lineage>
</organism>
<name>A0A9P4IDC2_9PEZI</name>
<evidence type="ECO:0000256" key="1">
    <source>
        <dbReference type="SAM" id="MobiDB-lite"/>
    </source>
</evidence>
<dbReference type="AlphaFoldDB" id="A0A9P4IDC2"/>
<protein>
    <recommendedName>
        <fullName evidence="4">Nucleoside 2-deoxyribosyltransferase like protein</fullName>
    </recommendedName>
</protein>
<dbReference type="EMBL" id="ML978130">
    <property type="protein sequence ID" value="KAF2096151.1"/>
    <property type="molecule type" value="Genomic_DNA"/>
</dbReference>
<feature type="compositionally biased region" description="Polar residues" evidence="1">
    <location>
        <begin position="198"/>
        <end position="207"/>
    </location>
</feature>
<evidence type="ECO:0000313" key="2">
    <source>
        <dbReference type="EMBL" id="KAF2096151.1"/>
    </source>
</evidence>
<dbReference type="OrthoDB" id="2893324at2759"/>
<dbReference type="Pfam" id="PF15891">
    <property type="entry name" value="Nuc_deoxyri_tr2"/>
    <property type="match status" value="1"/>
</dbReference>
<evidence type="ECO:0008006" key="4">
    <source>
        <dbReference type="Google" id="ProtNLM"/>
    </source>
</evidence>
<dbReference type="InterPro" id="IPR039470">
    <property type="entry name" value="Nuc_deoxyri_tr2"/>
</dbReference>
<dbReference type="Proteomes" id="UP000799772">
    <property type="component" value="Unassembled WGS sequence"/>
</dbReference>
<gene>
    <name evidence="2" type="ORF">NA57DRAFT_59209</name>
</gene>
<dbReference type="Gene3D" id="3.40.50.450">
    <property type="match status" value="1"/>
</dbReference>
<reference evidence="2" key="1">
    <citation type="journal article" date="2020" name="Stud. Mycol.">
        <title>101 Dothideomycetes genomes: a test case for predicting lifestyles and emergence of pathogens.</title>
        <authorList>
            <person name="Haridas S."/>
            <person name="Albert R."/>
            <person name="Binder M."/>
            <person name="Bloem J."/>
            <person name="Labutti K."/>
            <person name="Salamov A."/>
            <person name="Andreopoulos B."/>
            <person name="Baker S."/>
            <person name="Barry K."/>
            <person name="Bills G."/>
            <person name="Bluhm B."/>
            <person name="Cannon C."/>
            <person name="Castanera R."/>
            <person name="Culley D."/>
            <person name="Daum C."/>
            <person name="Ezra D."/>
            <person name="Gonzalez J."/>
            <person name="Henrissat B."/>
            <person name="Kuo A."/>
            <person name="Liang C."/>
            <person name="Lipzen A."/>
            <person name="Lutzoni F."/>
            <person name="Magnuson J."/>
            <person name="Mondo S."/>
            <person name="Nolan M."/>
            <person name="Ohm R."/>
            <person name="Pangilinan J."/>
            <person name="Park H.-J."/>
            <person name="Ramirez L."/>
            <person name="Alfaro M."/>
            <person name="Sun H."/>
            <person name="Tritt A."/>
            <person name="Yoshinaga Y."/>
            <person name="Zwiers L.-H."/>
            <person name="Turgeon B."/>
            <person name="Goodwin S."/>
            <person name="Spatafora J."/>
            <person name="Crous P."/>
            <person name="Grigoriev I."/>
        </authorList>
    </citation>
    <scope>NUCLEOTIDE SEQUENCE</scope>
    <source>
        <strain evidence="2">CBS 133067</strain>
    </source>
</reference>
<feature type="region of interest" description="Disordered" evidence="1">
    <location>
        <begin position="163"/>
        <end position="219"/>
    </location>
</feature>
<sequence length="410" mass="45609">MVVHFADIAVATAFENPEQIKAWRRHFFNLQAVQYSLTRQQHESVWPYIETFWTRSNIKKDGNATVHWYRCRLFRPQLPTQGHGIRNRKIRKGYQCKMQMKVVEVQDPAGVVQAVIYERYGDCTSHNHSLADSDREKKNKALLGLVGPDDAESRRLSNLSTFTDASAAGDEPSQPDVPADVDPSDDAIDPAIAGPPVSTTTETANIATPSHPTSHPSRPPLYDTIFAPNLVPDEAGALRGGRPLIFLSGTIERGHTDWRQYLTRGVAHQPVTFLNPHRDDWDSSWTEDISFEPFREQVEWEMSMMDRADIVAVYFARTTEAPITLLELGLNARNAQNKVIVCCPDGYKKKGNVQIVCARFGIEFTESIQKLLGAVSNRVKELLRQNESVVGMGSMGGVVGAVGPVGEVGV</sequence>
<keyword evidence="3" id="KW-1185">Reference proteome</keyword>
<comment type="caution">
    <text evidence="2">The sequence shown here is derived from an EMBL/GenBank/DDBJ whole genome shotgun (WGS) entry which is preliminary data.</text>
</comment>